<feature type="region of interest" description="Disordered" evidence="3">
    <location>
        <begin position="1035"/>
        <end position="1058"/>
    </location>
</feature>
<feature type="compositionally biased region" description="Low complexity" evidence="3">
    <location>
        <begin position="14"/>
        <end position="35"/>
    </location>
</feature>
<dbReference type="VEuPathDB" id="FungiDB:PC9H_008616"/>
<proteinExistence type="predicted"/>
<feature type="compositionally biased region" description="Basic and acidic residues" evidence="3">
    <location>
        <begin position="744"/>
        <end position="755"/>
    </location>
</feature>
<dbReference type="GO" id="GO:0005634">
    <property type="term" value="C:nucleus"/>
    <property type="evidence" value="ECO:0007669"/>
    <property type="project" value="TreeGrafter"/>
</dbReference>
<feature type="compositionally biased region" description="Pro residues" evidence="3">
    <location>
        <begin position="36"/>
        <end position="48"/>
    </location>
</feature>
<feature type="compositionally biased region" description="Basic and acidic residues" evidence="3">
    <location>
        <begin position="654"/>
        <end position="693"/>
    </location>
</feature>
<name>A0A8H6ZRZ4_PLEOS</name>
<evidence type="ECO:0000313" key="5">
    <source>
        <dbReference type="EMBL" id="KAF7426249.1"/>
    </source>
</evidence>
<keyword evidence="1 2" id="KW-0694">RNA-binding</keyword>
<dbReference type="OrthoDB" id="1049195at2759"/>
<feature type="compositionally biased region" description="Polar residues" evidence="3">
    <location>
        <begin position="435"/>
        <end position="446"/>
    </location>
</feature>
<dbReference type="GeneID" id="59378434"/>
<feature type="compositionally biased region" description="Low complexity" evidence="3">
    <location>
        <begin position="584"/>
        <end position="601"/>
    </location>
</feature>
<feature type="compositionally biased region" description="Polar residues" evidence="3">
    <location>
        <begin position="810"/>
        <end position="826"/>
    </location>
</feature>
<comment type="caution">
    <text evidence="5">The sequence shown here is derived from an EMBL/GenBank/DDBJ whole genome shotgun (WGS) entry which is preliminary data.</text>
</comment>
<dbReference type="GO" id="GO:0005737">
    <property type="term" value="C:cytoplasm"/>
    <property type="evidence" value="ECO:0007669"/>
    <property type="project" value="TreeGrafter"/>
</dbReference>
<sequence length="1313" mass="139739">MFQNLSFPSDGDHAPSTNNTTANNTSYPPSSACSPSPAPVPPTQPPRTPTNDDIEAIIQMATSNTSRSTPDGRGGPGGPPRDTRTQLFVGNLPYRVRWQDLKDLFRKAGTVLRADVSLGPDNRSRGYGTVLLATAEDAGRAVDMYNGYDWQTRVLEVRPDRLPAGNRDYAGADIPRDEFDYGQPAAQSVVPPSITTSAAPIFPAHIQPPLMHARSVQSPPSHPHLHLHSRSISNSILEQALLDKSIFDLEQRPGTSGAIDGRNHSGLGSVLASNRDIMNSSGFAMGLGGNPPNRTLFVGNLPFHVQWQDLKDLFRLSGPVLRADVALAADGRSRGFGTVVFRTEEEAERARRTFDGYDFNGRTLKVHFDKFSQSQAALGPPPFDMSLQPDSMARNSSLLSANASLLDEYHMGNDFPRSYAEDIDFFQNKMMSTPVSPMAQESSHVSPSPAHSRAFSNSNALPPPMSSSSQQQPFAYTHSLPPSQPYSPIHQHSFAASSSSSLAQSLTQSPLAQSMQAYQHPVAPRVSAAQQQRSTQPTSLSLPESLAPTSYPSPSPQMNTLAEMIASASGSSAGSLLDKLPKSVSGMSGLSNSESESLLASFQERERRAARDRDTDPVGYESLLRQQERARAHLLAAYEPDKGYSNPTYAEQSRSWDRQWGKRREADLDWESSEDRGRAISGRERSTSRRDDQTGLDIDDLVRSLTLTHGAEESAERGSGMLDKGGTLASNQGNHTSNYSSRAATREGHRDRESSVHSTARRPSLVAGTGSGKASGTSTSSWSPASTTASRSVSGTGSSGGVSSTAASSFTTDQRSPQPVQSTPASLQDDDNTLSHESSSKHTLGANEEVMKRRATDDAAGRKPDPPKIPHSRSQPEPISLAKPSQEATRPSSPPQAKTQHNNAHRRPNVRSPRHTQPPTQTQQQAQQQHPHHPGPIVLPPPVTSFPILPHTLSPHGMMVPVGMGSPLHHPGSPTYHPGATPTNANSSMGMSAATADMSASSSYGYGGNGSYPGHGLHPSVVPMTPHGLPPITPSMPPFTFLPQPSPIHHHPDQNSSGIHYAHASVMSMGMGGMTLGNLPSPSQATFTPTTMGPSSPHHIVPTHIQQTYQHATHPAVHHHMMSSFSPGIAISPGSVYRPGGQGNPFINPAVGAPVHMHVHGGHPQAMHSPGAMGMYGYGGGSFSPGEITLGQEPAGYFDNVYQMPVYYGPIGPAPGPSGGASDSVEREIMKTREEGGSGGGNSQAAAEAGAPQQDLVESPDEVDEGEGGTKPSRTYSLSSKRPEGLAFLHRSDSDPSVKTPGAGPGSGAVTEK</sequence>
<feature type="region of interest" description="Disordered" evidence="3">
    <location>
        <begin position="964"/>
        <end position="990"/>
    </location>
</feature>
<feature type="domain" description="RRM" evidence="4">
    <location>
        <begin position="85"/>
        <end position="162"/>
    </location>
</feature>
<dbReference type="InterPro" id="IPR035979">
    <property type="entry name" value="RBD_domain_sf"/>
</dbReference>
<dbReference type="SUPFAM" id="SSF54928">
    <property type="entry name" value="RNA-binding domain, RBD"/>
    <property type="match status" value="2"/>
</dbReference>
<feature type="domain" description="RRM" evidence="4">
    <location>
        <begin position="294"/>
        <end position="371"/>
    </location>
</feature>
<dbReference type="PROSITE" id="PS50102">
    <property type="entry name" value="RRM"/>
    <property type="match status" value="2"/>
</dbReference>
<protein>
    <recommendedName>
        <fullName evidence="4">RRM domain-containing protein</fullName>
    </recommendedName>
</protein>
<feature type="region of interest" description="Disordered" evidence="3">
    <location>
        <begin position="435"/>
        <end position="493"/>
    </location>
</feature>
<dbReference type="InterPro" id="IPR000504">
    <property type="entry name" value="RRM_dom"/>
</dbReference>
<feature type="compositionally biased region" description="Polar residues" evidence="3">
    <location>
        <begin position="728"/>
        <end position="743"/>
    </location>
</feature>
<dbReference type="SMART" id="SM00360">
    <property type="entry name" value="RRM"/>
    <property type="match status" value="2"/>
</dbReference>
<feature type="region of interest" description="Disordered" evidence="3">
    <location>
        <begin position="584"/>
        <end position="618"/>
    </location>
</feature>
<evidence type="ECO:0000259" key="4">
    <source>
        <dbReference type="PROSITE" id="PS50102"/>
    </source>
</evidence>
<organism evidence="5 6">
    <name type="scientific">Pleurotus ostreatus</name>
    <name type="common">Oyster mushroom</name>
    <name type="synonym">White-rot fungus</name>
    <dbReference type="NCBI Taxonomy" id="5322"/>
    <lineage>
        <taxon>Eukaryota</taxon>
        <taxon>Fungi</taxon>
        <taxon>Dikarya</taxon>
        <taxon>Basidiomycota</taxon>
        <taxon>Agaricomycotina</taxon>
        <taxon>Agaricomycetes</taxon>
        <taxon>Agaricomycetidae</taxon>
        <taxon>Agaricales</taxon>
        <taxon>Pleurotineae</taxon>
        <taxon>Pleurotaceae</taxon>
        <taxon>Pleurotus</taxon>
    </lineage>
</organism>
<dbReference type="FunFam" id="3.30.70.330:FF:000145">
    <property type="entry name" value="Putative RNP domain-containing protein"/>
    <property type="match status" value="1"/>
</dbReference>
<feature type="compositionally biased region" description="Low complexity" evidence="3">
    <location>
        <begin position="915"/>
        <end position="929"/>
    </location>
</feature>
<dbReference type="InterPro" id="IPR050374">
    <property type="entry name" value="RRT5_SRSF_SR"/>
</dbReference>
<evidence type="ECO:0000256" key="3">
    <source>
        <dbReference type="SAM" id="MobiDB-lite"/>
    </source>
</evidence>
<feature type="compositionally biased region" description="Acidic residues" evidence="3">
    <location>
        <begin position="1258"/>
        <end position="1267"/>
    </location>
</feature>
<feature type="region of interest" description="Disordered" evidence="3">
    <location>
        <begin position="1233"/>
        <end position="1313"/>
    </location>
</feature>
<evidence type="ECO:0000313" key="6">
    <source>
        <dbReference type="Proteomes" id="UP000623687"/>
    </source>
</evidence>
<dbReference type="EMBL" id="JACETU010000006">
    <property type="protein sequence ID" value="KAF7426249.1"/>
    <property type="molecule type" value="Genomic_DNA"/>
</dbReference>
<accession>A0A8H6ZRZ4</accession>
<feature type="compositionally biased region" description="Basic residues" evidence="3">
    <location>
        <begin position="903"/>
        <end position="914"/>
    </location>
</feature>
<dbReference type="RefSeq" id="XP_036629553.1">
    <property type="nucleotide sequence ID" value="XM_036778125.1"/>
</dbReference>
<evidence type="ECO:0000256" key="2">
    <source>
        <dbReference type="PROSITE-ProRule" id="PRU00176"/>
    </source>
</evidence>
<reference evidence="5" key="1">
    <citation type="submission" date="2019-07" db="EMBL/GenBank/DDBJ databases">
        <authorList>
            <person name="Palmer J.M."/>
        </authorList>
    </citation>
    <scope>NUCLEOTIDE SEQUENCE</scope>
    <source>
        <strain evidence="5">PC9</strain>
    </source>
</reference>
<feature type="region of interest" description="Disordered" evidence="3">
    <location>
        <begin position="1"/>
        <end position="86"/>
    </location>
</feature>
<feature type="compositionally biased region" description="Basic and acidic residues" evidence="3">
    <location>
        <begin position="849"/>
        <end position="868"/>
    </location>
</feature>
<dbReference type="PANTHER" id="PTHR23003">
    <property type="entry name" value="RNA RECOGNITION MOTIF RRM DOMAIN CONTAINING PROTEIN"/>
    <property type="match status" value="1"/>
</dbReference>
<dbReference type="Gene3D" id="3.30.70.330">
    <property type="match status" value="2"/>
</dbReference>
<feature type="compositionally biased region" description="Basic and acidic residues" evidence="3">
    <location>
        <begin position="603"/>
        <end position="616"/>
    </location>
</feature>
<gene>
    <name evidence="5" type="ORF">PC9H_008616</name>
</gene>
<feature type="compositionally biased region" description="Low complexity" evidence="3">
    <location>
        <begin position="772"/>
        <end position="809"/>
    </location>
</feature>
<dbReference type="InterPro" id="IPR012677">
    <property type="entry name" value="Nucleotide-bd_a/b_plait_sf"/>
</dbReference>
<dbReference type="PANTHER" id="PTHR23003:SF64">
    <property type="entry name" value="RRM DOMAIN-CONTAINING PROTEIN"/>
    <property type="match status" value="1"/>
</dbReference>
<feature type="region of interest" description="Disordered" evidence="3">
    <location>
        <begin position="517"/>
        <end position="558"/>
    </location>
</feature>
<dbReference type="GO" id="GO:1990904">
    <property type="term" value="C:ribonucleoprotein complex"/>
    <property type="evidence" value="ECO:0007669"/>
    <property type="project" value="TreeGrafter"/>
</dbReference>
<feature type="compositionally biased region" description="Polar residues" evidence="3">
    <location>
        <begin position="886"/>
        <end position="902"/>
    </location>
</feature>
<feature type="region of interest" description="Disordered" evidence="3">
    <location>
        <begin position="638"/>
        <end position="695"/>
    </location>
</feature>
<feature type="region of interest" description="Disordered" evidence="3">
    <location>
        <begin position="711"/>
        <end position="950"/>
    </location>
</feature>
<dbReference type="Proteomes" id="UP000623687">
    <property type="component" value="Unassembled WGS sequence"/>
</dbReference>
<feature type="compositionally biased region" description="Polar residues" evidence="3">
    <location>
        <begin position="528"/>
        <end position="558"/>
    </location>
</feature>
<keyword evidence="6" id="KW-1185">Reference proteome</keyword>
<evidence type="ECO:0000256" key="1">
    <source>
        <dbReference type="ARBA" id="ARBA00022884"/>
    </source>
</evidence>
<dbReference type="GO" id="GO:0003729">
    <property type="term" value="F:mRNA binding"/>
    <property type="evidence" value="ECO:0007669"/>
    <property type="project" value="TreeGrafter"/>
</dbReference>
<dbReference type="Pfam" id="PF00076">
    <property type="entry name" value="RRM_1"/>
    <property type="match status" value="2"/>
</dbReference>